<comment type="caution">
    <text evidence="1">The sequence shown here is derived from an EMBL/GenBank/DDBJ whole genome shotgun (WGS) entry which is preliminary data.</text>
</comment>
<dbReference type="Proteomes" id="UP000663844">
    <property type="component" value="Unassembled WGS sequence"/>
</dbReference>
<accession>A0A820SIZ8</accession>
<dbReference type="EMBL" id="CAJOAZ010033454">
    <property type="protein sequence ID" value="CAF4454910.1"/>
    <property type="molecule type" value="Genomic_DNA"/>
</dbReference>
<name>A0A820SIZ8_9BILA</name>
<sequence>SLLNSINLLGICLSKLLTNSLNRRLYFGAMIKDLNELQQKGLTVSTFTGRLYFVFDLIASDNLAAHDLGGFQKNFNHGHFCRMCYVFYEDKSIPLTNISFLLRTEISHEIHLKQVLKSNISICGINDTSDSSHLIAFHP</sequence>
<evidence type="ECO:0000313" key="1">
    <source>
        <dbReference type="EMBL" id="CAF4454910.1"/>
    </source>
</evidence>
<organism evidence="1 2">
    <name type="scientific">Adineta steineri</name>
    <dbReference type="NCBI Taxonomy" id="433720"/>
    <lineage>
        <taxon>Eukaryota</taxon>
        <taxon>Metazoa</taxon>
        <taxon>Spiralia</taxon>
        <taxon>Gnathifera</taxon>
        <taxon>Rotifera</taxon>
        <taxon>Eurotatoria</taxon>
        <taxon>Bdelloidea</taxon>
        <taxon>Adinetida</taxon>
        <taxon>Adinetidae</taxon>
        <taxon>Adineta</taxon>
    </lineage>
</organism>
<protein>
    <submittedName>
        <fullName evidence="1">Uncharacterized protein</fullName>
    </submittedName>
</protein>
<gene>
    <name evidence="1" type="ORF">OXD698_LOCUS54624</name>
</gene>
<proteinExistence type="predicted"/>
<evidence type="ECO:0000313" key="2">
    <source>
        <dbReference type="Proteomes" id="UP000663844"/>
    </source>
</evidence>
<dbReference type="AlphaFoldDB" id="A0A820SIZ8"/>
<feature type="non-terminal residue" evidence="1">
    <location>
        <position position="1"/>
    </location>
</feature>
<reference evidence="1" key="1">
    <citation type="submission" date="2021-02" db="EMBL/GenBank/DDBJ databases">
        <authorList>
            <person name="Nowell W R."/>
        </authorList>
    </citation>
    <scope>NUCLEOTIDE SEQUENCE</scope>
</reference>
<feature type="non-terminal residue" evidence="1">
    <location>
        <position position="139"/>
    </location>
</feature>